<keyword evidence="2" id="KW-1185">Reference proteome</keyword>
<proteinExistence type="predicted"/>
<evidence type="ECO:0000313" key="2">
    <source>
        <dbReference type="Proteomes" id="UP000770661"/>
    </source>
</evidence>
<organism evidence="1 2">
    <name type="scientific">Chionoecetes opilio</name>
    <name type="common">Atlantic snow crab</name>
    <name type="synonym">Cancer opilio</name>
    <dbReference type="NCBI Taxonomy" id="41210"/>
    <lineage>
        <taxon>Eukaryota</taxon>
        <taxon>Metazoa</taxon>
        <taxon>Ecdysozoa</taxon>
        <taxon>Arthropoda</taxon>
        <taxon>Crustacea</taxon>
        <taxon>Multicrustacea</taxon>
        <taxon>Malacostraca</taxon>
        <taxon>Eumalacostraca</taxon>
        <taxon>Eucarida</taxon>
        <taxon>Decapoda</taxon>
        <taxon>Pleocyemata</taxon>
        <taxon>Brachyura</taxon>
        <taxon>Eubrachyura</taxon>
        <taxon>Majoidea</taxon>
        <taxon>Majidae</taxon>
        <taxon>Chionoecetes</taxon>
    </lineage>
</organism>
<reference evidence="1" key="1">
    <citation type="submission" date="2020-07" db="EMBL/GenBank/DDBJ databases">
        <title>The High-quality genome of the commercially important snow crab, Chionoecetes opilio.</title>
        <authorList>
            <person name="Jeong J.-H."/>
            <person name="Ryu S."/>
        </authorList>
    </citation>
    <scope>NUCLEOTIDE SEQUENCE</scope>
    <source>
        <strain evidence="1">MADBK_172401_WGS</strain>
        <tissue evidence="1">Digestive gland</tissue>
    </source>
</reference>
<dbReference type="Proteomes" id="UP000770661">
    <property type="component" value="Unassembled WGS sequence"/>
</dbReference>
<evidence type="ECO:0000313" key="1">
    <source>
        <dbReference type="EMBL" id="KAG0717982.1"/>
    </source>
</evidence>
<sequence>MLANGRGGRTQHSLVCSDGRKTWWAPREVNLTLSAAAATSFVYLQPFRREAEAAGVPEQKSWCRTKKLMNQHILAVAELPVTNSIISPLSKVSANSSFLPFLSSPTSHVS</sequence>
<comment type="caution">
    <text evidence="1">The sequence shown here is derived from an EMBL/GenBank/DDBJ whole genome shotgun (WGS) entry which is preliminary data.</text>
</comment>
<gene>
    <name evidence="1" type="ORF">GWK47_053373</name>
</gene>
<accession>A0A8J4Y0R4</accession>
<name>A0A8J4Y0R4_CHIOP</name>
<dbReference type="AlphaFoldDB" id="A0A8J4Y0R4"/>
<dbReference type="EMBL" id="JACEEZ010016822">
    <property type="protein sequence ID" value="KAG0717982.1"/>
    <property type="molecule type" value="Genomic_DNA"/>
</dbReference>
<protein>
    <submittedName>
        <fullName evidence="1">Uncharacterized protein</fullName>
    </submittedName>
</protein>